<keyword evidence="8" id="KW-1185">Reference proteome</keyword>
<dbReference type="EMBL" id="JADLRE010000026">
    <property type="protein sequence ID" value="MBF6228855.1"/>
    <property type="molecule type" value="Genomic_DNA"/>
</dbReference>
<organism evidence="7 8">
    <name type="scientific">Nocardia abscessus</name>
    <dbReference type="NCBI Taxonomy" id="120957"/>
    <lineage>
        <taxon>Bacteria</taxon>
        <taxon>Bacillati</taxon>
        <taxon>Actinomycetota</taxon>
        <taxon>Actinomycetes</taxon>
        <taxon>Mycobacteriales</taxon>
        <taxon>Nocardiaceae</taxon>
        <taxon>Nocardia</taxon>
    </lineage>
</organism>
<comment type="catalytic activity">
    <reaction evidence="5">
        <text>a beta-lactam + H2O = a substituted beta-amino acid</text>
        <dbReference type="Rhea" id="RHEA:20401"/>
        <dbReference type="ChEBI" id="CHEBI:15377"/>
        <dbReference type="ChEBI" id="CHEBI:35627"/>
        <dbReference type="ChEBI" id="CHEBI:140347"/>
        <dbReference type="EC" id="3.5.2.6"/>
    </reaction>
</comment>
<sequence>MTSRLSSQPPRPHPVLASALRSLVRVGVRRRPLSSLQSPLRKEGRSLPPSTISRRRLLGAAALLPLAGCAAENPPPASPVVRTDDHHDRLDELEQQFDARLGVYALATGSGTTVAHRADERFAFCSTFKTVAAAAVLHRNPLTHLEAVVTYTEDDLLKNASITPRHVSTGMTIRQLCDAAVRYSDGTAGNLLLRDIGGPAQLTEYVRSLGDMVTRMDRIEPAITEATPGDLRDTTSPRAFGTVYQKIVLGDALPADKRAFLRDLMERNATAAGAQRIRAGVPQGWTVADKTGTGDYGTLNDIAIVWPPASAPVVLAIMSSKATADAAYDQALIARAAEYVVARLT</sequence>
<gene>
    <name evidence="7" type="primary">bla</name>
    <name evidence="7" type="ORF">IU470_27650</name>
</gene>
<dbReference type="PANTHER" id="PTHR35333:SF3">
    <property type="entry name" value="BETA-LACTAMASE-TYPE TRANSPEPTIDASE FOLD CONTAINING PROTEIN"/>
    <property type="match status" value="1"/>
</dbReference>
<dbReference type="EC" id="3.5.2.6" evidence="2 5"/>
<dbReference type="Gene3D" id="3.40.710.10">
    <property type="entry name" value="DD-peptidase/beta-lactamase superfamily"/>
    <property type="match status" value="1"/>
</dbReference>
<dbReference type="PRINTS" id="PR00118">
    <property type="entry name" value="BLACTAMASEA"/>
</dbReference>
<dbReference type="Pfam" id="PF13354">
    <property type="entry name" value="Beta-lactamase2"/>
    <property type="match status" value="1"/>
</dbReference>
<dbReference type="PROSITE" id="PS00146">
    <property type="entry name" value="BETA_LACTAMASE_A"/>
    <property type="match status" value="1"/>
</dbReference>
<evidence type="ECO:0000256" key="4">
    <source>
        <dbReference type="ARBA" id="ARBA00023251"/>
    </source>
</evidence>
<accession>A0ABS0CET4</accession>
<comment type="similarity">
    <text evidence="1 5">Belongs to the class-A beta-lactamase family.</text>
</comment>
<feature type="domain" description="Beta-lactamase class A catalytic" evidence="6">
    <location>
        <begin position="102"/>
        <end position="318"/>
    </location>
</feature>
<protein>
    <recommendedName>
        <fullName evidence="2 5">Beta-lactamase</fullName>
        <ecNumber evidence="2 5">3.5.2.6</ecNumber>
    </recommendedName>
</protein>
<dbReference type="Proteomes" id="UP000807309">
    <property type="component" value="Unassembled WGS sequence"/>
</dbReference>
<dbReference type="NCBIfam" id="NF033103">
    <property type="entry name" value="bla_class_A"/>
    <property type="match status" value="1"/>
</dbReference>
<evidence type="ECO:0000256" key="2">
    <source>
        <dbReference type="ARBA" id="ARBA00012865"/>
    </source>
</evidence>
<dbReference type="InterPro" id="IPR023650">
    <property type="entry name" value="Beta-lactam_class-A_AS"/>
</dbReference>
<evidence type="ECO:0000256" key="3">
    <source>
        <dbReference type="ARBA" id="ARBA00022801"/>
    </source>
</evidence>
<dbReference type="InterPro" id="IPR012338">
    <property type="entry name" value="Beta-lactam/transpept-like"/>
</dbReference>
<dbReference type="PANTHER" id="PTHR35333">
    <property type="entry name" value="BETA-LACTAMASE"/>
    <property type="match status" value="1"/>
</dbReference>
<evidence type="ECO:0000256" key="1">
    <source>
        <dbReference type="ARBA" id="ARBA00009009"/>
    </source>
</evidence>
<evidence type="ECO:0000313" key="8">
    <source>
        <dbReference type="Proteomes" id="UP000807309"/>
    </source>
</evidence>
<evidence type="ECO:0000313" key="7">
    <source>
        <dbReference type="EMBL" id="MBF6228855.1"/>
    </source>
</evidence>
<reference evidence="7 8" key="1">
    <citation type="submission" date="2020-10" db="EMBL/GenBank/DDBJ databases">
        <title>Identification of Nocardia species via Next-generation sequencing and recognition of intraspecies genetic diversity.</title>
        <authorList>
            <person name="Li P."/>
            <person name="Li P."/>
            <person name="Lu B."/>
        </authorList>
    </citation>
    <scope>NUCLEOTIDE SEQUENCE [LARGE SCALE GENOMIC DNA]</scope>
    <source>
        <strain evidence="7 8">N-11</strain>
    </source>
</reference>
<dbReference type="InterPro" id="IPR045155">
    <property type="entry name" value="Beta-lactam_cat"/>
</dbReference>
<proteinExistence type="inferred from homology"/>
<dbReference type="InterPro" id="IPR000871">
    <property type="entry name" value="Beta-lactam_class-A"/>
</dbReference>
<keyword evidence="4 5" id="KW-0046">Antibiotic resistance</keyword>
<dbReference type="SUPFAM" id="SSF56601">
    <property type="entry name" value="beta-lactamase/transpeptidase-like"/>
    <property type="match status" value="1"/>
</dbReference>
<evidence type="ECO:0000256" key="5">
    <source>
        <dbReference type="RuleBase" id="RU361140"/>
    </source>
</evidence>
<comment type="caution">
    <text evidence="7">The sequence shown here is derived from an EMBL/GenBank/DDBJ whole genome shotgun (WGS) entry which is preliminary data.</text>
</comment>
<evidence type="ECO:0000259" key="6">
    <source>
        <dbReference type="Pfam" id="PF13354"/>
    </source>
</evidence>
<name>A0ABS0CET4_9NOCA</name>
<keyword evidence="3 5" id="KW-0378">Hydrolase</keyword>